<evidence type="ECO:0000313" key="3">
    <source>
        <dbReference type="Proteomes" id="UP000292695"/>
    </source>
</evidence>
<reference evidence="2 3" key="1">
    <citation type="submission" date="2019-02" db="EMBL/GenBank/DDBJ databases">
        <title>Kribbella capetownensis sp. nov. and Kribbella speibonae sp. nov., isolated from soil.</title>
        <authorList>
            <person name="Curtis S.M."/>
            <person name="Norton I."/>
            <person name="Everest G.J."/>
            <person name="Meyers P.R."/>
        </authorList>
    </citation>
    <scope>NUCLEOTIDE SEQUENCE [LARGE SCALE GENOMIC DNA]</scope>
    <source>
        <strain evidence="2 3">DSM 27082</strain>
    </source>
</reference>
<evidence type="ECO:0000313" key="2">
    <source>
        <dbReference type="EMBL" id="TCC34960.1"/>
    </source>
</evidence>
<dbReference type="Proteomes" id="UP000292695">
    <property type="component" value="Unassembled WGS sequence"/>
</dbReference>
<accession>A0A4R0IQS9</accession>
<proteinExistence type="predicted"/>
<feature type="transmembrane region" description="Helical" evidence="1">
    <location>
        <begin position="42"/>
        <end position="60"/>
    </location>
</feature>
<dbReference type="EMBL" id="SJKA01000004">
    <property type="protein sequence ID" value="TCC34960.1"/>
    <property type="molecule type" value="Genomic_DNA"/>
</dbReference>
<keyword evidence="1" id="KW-1133">Transmembrane helix</keyword>
<keyword evidence="3" id="KW-1185">Reference proteome</keyword>
<dbReference type="RefSeq" id="WP_131287900.1">
    <property type="nucleotide sequence ID" value="NZ_SJKA01000004.1"/>
</dbReference>
<keyword evidence="1" id="KW-0472">Membrane</keyword>
<gene>
    <name evidence="2" type="ORF">E0H50_13805</name>
</gene>
<name>A0A4R0IQS9_9ACTN</name>
<organism evidence="2 3">
    <name type="scientific">Kribbella sindirgiensis</name>
    <dbReference type="NCBI Taxonomy" id="1124744"/>
    <lineage>
        <taxon>Bacteria</taxon>
        <taxon>Bacillati</taxon>
        <taxon>Actinomycetota</taxon>
        <taxon>Actinomycetes</taxon>
        <taxon>Propionibacteriales</taxon>
        <taxon>Kribbellaceae</taxon>
        <taxon>Kribbella</taxon>
    </lineage>
</organism>
<sequence>MSVETSTAGRPPSPPNLVVLILAVTVVAFAAIVILALAGHAIAAGVIGTVWAATCGVLGYKKP</sequence>
<comment type="caution">
    <text evidence="2">The sequence shown here is derived from an EMBL/GenBank/DDBJ whole genome shotgun (WGS) entry which is preliminary data.</text>
</comment>
<dbReference type="AlphaFoldDB" id="A0A4R0IQS9"/>
<evidence type="ECO:0000256" key="1">
    <source>
        <dbReference type="SAM" id="Phobius"/>
    </source>
</evidence>
<protein>
    <submittedName>
        <fullName evidence="2">Uncharacterized protein</fullName>
    </submittedName>
</protein>
<feature type="transmembrane region" description="Helical" evidence="1">
    <location>
        <begin position="17"/>
        <end position="36"/>
    </location>
</feature>
<keyword evidence="1" id="KW-0812">Transmembrane</keyword>